<name>A0A9P5Y0L6_9AGAR</name>
<proteinExistence type="predicted"/>
<feature type="region of interest" description="Disordered" evidence="1">
    <location>
        <begin position="1"/>
        <end position="76"/>
    </location>
</feature>
<dbReference type="EMBL" id="MU150287">
    <property type="protein sequence ID" value="KAF9461252.1"/>
    <property type="molecule type" value="Genomic_DNA"/>
</dbReference>
<accession>A0A9P5Y0L6</accession>
<sequence length="76" mass="8806">MRQHAQSPSNAIMRHTPPHHQHQEQHPQHPQTRQLTQSPSNATLRVPRALSSPDHLPPLQHTPPHPQHQEQHPQRP</sequence>
<dbReference type="AlphaFoldDB" id="A0A9P5Y0L6"/>
<feature type="compositionally biased region" description="Basic and acidic residues" evidence="1">
    <location>
        <begin position="67"/>
        <end position="76"/>
    </location>
</feature>
<gene>
    <name evidence="2" type="ORF">BDZ94DRAFT_1310835</name>
</gene>
<evidence type="ECO:0000256" key="1">
    <source>
        <dbReference type="SAM" id="MobiDB-lite"/>
    </source>
</evidence>
<dbReference type="Proteomes" id="UP000807353">
    <property type="component" value="Unassembled WGS sequence"/>
</dbReference>
<evidence type="ECO:0000313" key="3">
    <source>
        <dbReference type="Proteomes" id="UP000807353"/>
    </source>
</evidence>
<evidence type="ECO:0000313" key="2">
    <source>
        <dbReference type="EMBL" id="KAF9461252.1"/>
    </source>
</evidence>
<feature type="compositionally biased region" description="Polar residues" evidence="1">
    <location>
        <begin position="1"/>
        <end position="10"/>
    </location>
</feature>
<organism evidence="2 3">
    <name type="scientific">Collybia nuda</name>
    <dbReference type="NCBI Taxonomy" id="64659"/>
    <lineage>
        <taxon>Eukaryota</taxon>
        <taxon>Fungi</taxon>
        <taxon>Dikarya</taxon>
        <taxon>Basidiomycota</taxon>
        <taxon>Agaricomycotina</taxon>
        <taxon>Agaricomycetes</taxon>
        <taxon>Agaricomycetidae</taxon>
        <taxon>Agaricales</taxon>
        <taxon>Tricholomatineae</taxon>
        <taxon>Clitocybaceae</taxon>
        <taxon>Collybia</taxon>
    </lineage>
</organism>
<reference evidence="2" key="1">
    <citation type="submission" date="2020-11" db="EMBL/GenBank/DDBJ databases">
        <authorList>
            <consortium name="DOE Joint Genome Institute"/>
            <person name="Ahrendt S."/>
            <person name="Riley R."/>
            <person name="Andreopoulos W."/>
            <person name="Labutti K."/>
            <person name="Pangilinan J."/>
            <person name="Ruiz-Duenas F.J."/>
            <person name="Barrasa J.M."/>
            <person name="Sanchez-Garcia M."/>
            <person name="Camarero S."/>
            <person name="Miyauchi S."/>
            <person name="Serrano A."/>
            <person name="Linde D."/>
            <person name="Babiker R."/>
            <person name="Drula E."/>
            <person name="Ayuso-Fernandez I."/>
            <person name="Pacheco R."/>
            <person name="Padilla G."/>
            <person name="Ferreira P."/>
            <person name="Barriuso J."/>
            <person name="Kellner H."/>
            <person name="Castanera R."/>
            <person name="Alfaro M."/>
            <person name="Ramirez L."/>
            <person name="Pisabarro A.G."/>
            <person name="Kuo A."/>
            <person name="Tritt A."/>
            <person name="Lipzen A."/>
            <person name="He G."/>
            <person name="Yan M."/>
            <person name="Ng V."/>
            <person name="Cullen D."/>
            <person name="Martin F."/>
            <person name="Rosso M.-N."/>
            <person name="Henrissat B."/>
            <person name="Hibbett D."/>
            <person name="Martinez A.T."/>
            <person name="Grigoriev I.V."/>
        </authorList>
    </citation>
    <scope>NUCLEOTIDE SEQUENCE</scope>
    <source>
        <strain evidence="2">CBS 247.69</strain>
    </source>
</reference>
<keyword evidence="3" id="KW-1185">Reference proteome</keyword>
<comment type="caution">
    <text evidence="2">The sequence shown here is derived from an EMBL/GenBank/DDBJ whole genome shotgun (WGS) entry which is preliminary data.</text>
</comment>
<protein>
    <submittedName>
        <fullName evidence="2">Uncharacterized protein</fullName>
    </submittedName>
</protein>